<evidence type="ECO:0000313" key="5">
    <source>
        <dbReference type="Proteomes" id="UP000285146"/>
    </source>
</evidence>
<dbReference type="InParanoid" id="A0A423WX82"/>
<evidence type="ECO:0000259" key="3">
    <source>
        <dbReference type="Pfam" id="PF12813"/>
    </source>
</evidence>
<dbReference type="SUPFAM" id="SSF88723">
    <property type="entry name" value="PIN domain-like"/>
    <property type="match status" value="1"/>
</dbReference>
<evidence type="ECO:0000256" key="1">
    <source>
        <dbReference type="ARBA" id="ARBA00007398"/>
    </source>
</evidence>
<gene>
    <name evidence="4" type="ORF">VPNG_06130</name>
</gene>
<dbReference type="Proteomes" id="UP000285146">
    <property type="component" value="Unassembled WGS sequence"/>
</dbReference>
<comment type="similarity">
    <text evidence="1">Belongs to the asteroid family.</text>
</comment>
<dbReference type="OrthoDB" id="5297549at2759"/>
<feature type="domain" description="Asteroid" evidence="3">
    <location>
        <begin position="138"/>
        <end position="380"/>
    </location>
</feature>
<accession>A0A423WX82</accession>
<dbReference type="Gene3D" id="3.40.50.1010">
    <property type="entry name" value="5'-nuclease"/>
    <property type="match status" value="1"/>
</dbReference>
<proteinExistence type="inferred from homology"/>
<dbReference type="STRING" id="1230097.A0A423WX82"/>
<organism evidence="4 5">
    <name type="scientific">Cytospora leucostoma</name>
    <dbReference type="NCBI Taxonomy" id="1230097"/>
    <lineage>
        <taxon>Eukaryota</taxon>
        <taxon>Fungi</taxon>
        <taxon>Dikarya</taxon>
        <taxon>Ascomycota</taxon>
        <taxon>Pezizomycotina</taxon>
        <taxon>Sordariomycetes</taxon>
        <taxon>Sordariomycetidae</taxon>
        <taxon>Diaporthales</taxon>
        <taxon>Cytosporaceae</taxon>
        <taxon>Cytospora</taxon>
    </lineage>
</organism>
<comment type="caution">
    <text evidence="4">The sequence shown here is derived from an EMBL/GenBank/DDBJ whole genome shotgun (WGS) entry which is preliminary data.</text>
</comment>
<sequence length="586" mass="64161">MGIRGLTSTLRPYATRSELHGRVVIDGPALAYHILHISRVELATSTVLEEPSYSVLGTAVTRWLDSLQECGLEVAAIYFDGYLPAFKKEERLDRIYQSSSVCSNYFSSTISGIPAANKSRPSSQTLGFRNNARQLPIPAFIVPAVLDALRSSRRYGNLIHLVPGEADSFCADDVKLKGGTLITSDSDLLLYDLGPSGSVVFLNDLDAPADDVETMKALTYTQSVLCDKLSLDPGQQGMLSFAFEMKMDPYRTLASWVSRSKRQHSATTQATEYAVFVAQYLNSPDATFTNPTYLSFLDPRISEFMLGWTGNAAFETLVPSILPTEDAVLYLPCLLDRWDQASAWDPSTRVRQLAYSFCRGEQDTRSVVVEYRRTLSRASKGQAVELLEDLQVADVLGELLSLCKKTVKTATGPSQLRWAALCLCQEVRHAAAQGKESLVAKLWKKASKSRGQLDPGNWDVVHLAGQIQGTLYSLRILHQVLRCRIGHLLTNAGLAGKVAKLMGYLSTLPPIAGFPLAPDMQNLFGRLQQAAMLDCLAEIAGLPGPFAFKEHGKRSGKKNPMGKQNEVQAKARSSANPFDILGENGG</sequence>
<dbReference type="InterPro" id="IPR026832">
    <property type="entry name" value="Asteroid"/>
</dbReference>
<keyword evidence="5" id="KW-1185">Reference proteome</keyword>
<name>A0A423WX82_9PEZI</name>
<reference evidence="4 5" key="1">
    <citation type="submission" date="2015-09" db="EMBL/GenBank/DDBJ databases">
        <title>Host preference determinants of Valsa canker pathogens revealed by comparative genomics.</title>
        <authorList>
            <person name="Yin Z."/>
            <person name="Huang L."/>
        </authorList>
    </citation>
    <scope>NUCLEOTIDE SEQUENCE [LARGE SCALE GENOMIC DNA]</scope>
    <source>
        <strain evidence="4 5">SXYLt</strain>
    </source>
</reference>
<dbReference type="InterPro" id="IPR029060">
    <property type="entry name" value="PIN-like_dom_sf"/>
</dbReference>
<evidence type="ECO:0000313" key="4">
    <source>
        <dbReference type="EMBL" id="ROW08100.1"/>
    </source>
</evidence>
<feature type="compositionally biased region" description="Polar residues" evidence="2">
    <location>
        <begin position="565"/>
        <end position="576"/>
    </location>
</feature>
<dbReference type="InterPro" id="IPR039436">
    <property type="entry name" value="Asteroid_dom"/>
</dbReference>
<protein>
    <recommendedName>
        <fullName evidence="3">Asteroid domain-containing protein</fullName>
    </recommendedName>
</protein>
<dbReference type="PANTHER" id="PTHR15665">
    <property type="entry name" value="ASTEROID PROTEIN"/>
    <property type="match status" value="1"/>
</dbReference>
<dbReference type="Pfam" id="PF12813">
    <property type="entry name" value="XPG_I_2"/>
    <property type="match status" value="1"/>
</dbReference>
<feature type="region of interest" description="Disordered" evidence="2">
    <location>
        <begin position="550"/>
        <end position="586"/>
    </location>
</feature>
<evidence type="ECO:0000256" key="2">
    <source>
        <dbReference type="SAM" id="MobiDB-lite"/>
    </source>
</evidence>
<dbReference type="EMBL" id="LKEB01000036">
    <property type="protein sequence ID" value="ROW08100.1"/>
    <property type="molecule type" value="Genomic_DNA"/>
</dbReference>
<dbReference type="AlphaFoldDB" id="A0A423WX82"/>
<dbReference type="PANTHER" id="PTHR15665:SF1">
    <property type="entry name" value="PROTEIN ASTEROID HOMOLOG 1"/>
    <property type="match status" value="1"/>
</dbReference>